<keyword evidence="2" id="KW-1185">Reference proteome</keyword>
<dbReference type="OrthoDB" id="979204at2"/>
<organism evidence="1 2">
    <name type="scientific">Flavobacterium frigoris</name>
    <dbReference type="NCBI Taxonomy" id="229204"/>
    <lineage>
        <taxon>Bacteria</taxon>
        <taxon>Pseudomonadati</taxon>
        <taxon>Bacteroidota</taxon>
        <taxon>Flavobacteriia</taxon>
        <taxon>Flavobacteriales</taxon>
        <taxon>Flavobacteriaceae</taxon>
        <taxon>Flavobacterium</taxon>
    </lineage>
</organism>
<dbReference type="RefSeq" id="WP_074723338.1">
    <property type="nucleotide sequence ID" value="NZ_CBCRVS010000014.1"/>
</dbReference>
<evidence type="ECO:0000313" key="2">
    <source>
        <dbReference type="Proteomes" id="UP000183658"/>
    </source>
</evidence>
<sequence length="193" mass="22775">MPKYDLFELVTHLKKCPEIFLKPSNLLSRDGLDSIALISDTYRMVSAIFLKKELNVPAKINFNSIDDNYWKAIHISCWLLYHHSFRNKPALENKLRLFWFEGLYHVTQYVKYKEWITDEERAEEMVRLLLLCFEILPNGESIAEAADKLSSISSVDRQKVLRQSYEAHERIMNIKREMAEKKAREAANTYGRE</sequence>
<accession>A0A1H9KXW9</accession>
<name>A0A1H9KXW9_FLAFI</name>
<dbReference type="AlphaFoldDB" id="A0A1H9KXW9"/>
<protein>
    <submittedName>
        <fullName evidence="1">Uncharacterized protein</fullName>
    </submittedName>
</protein>
<evidence type="ECO:0000313" key="1">
    <source>
        <dbReference type="EMBL" id="SER04010.1"/>
    </source>
</evidence>
<gene>
    <name evidence="1" type="ORF">SAMN05444355_106132</name>
</gene>
<proteinExistence type="predicted"/>
<dbReference type="EMBL" id="FOFZ01000006">
    <property type="protein sequence ID" value="SER04010.1"/>
    <property type="molecule type" value="Genomic_DNA"/>
</dbReference>
<reference evidence="2" key="1">
    <citation type="submission" date="2016-10" db="EMBL/GenBank/DDBJ databases">
        <authorList>
            <person name="Varghese N."/>
            <person name="Submissions S."/>
        </authorList>
    </citation>
    <scope>NUCLEOTIDE SEQUENCE [LARGE SCALE GENOMIC DNA]</scope>
    <source>
        <strain evidence="2">DSM 15719</strain>
    </source>
</reference>
<dbReference type="Proteomes" id="UP000183658">
    <property type="component" value="Unassembled WGS sequence"/>
</dbReference>